<organism evidence="3">
    <name type="scientific">Amphimedon queenslandica</name>
    <name type="common">Sponge</name>
    <dbReference type="NCBI Taxonomy" id="400682"/>
    <lineage>
        <taxon>Eukaryota</taxon>
        <taxon>Metazoa</taxon>
        <taxon>Porifera</taxon>
        <taxon>Demospongiae</taxon>
        <taxon>Heteroscleromorpha</taxon>
        <taxon>Haplosclerida</taxon>
        <taxon>Niphatidae</taxon>
        <taxon>Amphimedon</taxon>
    </lineage>
</organism>
<sequence length="666" mass="74563">MGNEQSKEKEKHVFSTHELVFNQLNEAPVYCFDQNVSSEGLAFSHSNLKVRFPSRQDQFQVAYLNAYLQLGHVDQTLSVRARLEDSVGSIAVIGFGESNTRSHSDLYLFDVTQRKVYLCGDEVPNVRLPVCGDGDIIQFQVDIGRGRLSYQIINSASSKQESATAGDRSLVTFKFDSADLPHSVRPLFGMRSTSVTEPSFHVLEVSRELSLTDKALFDKESIYGPVTLSNDCLNISRQDIKSNCCALIDKVLREGTHRWKIRILKDVGASTCLGIAKHPFYVPNMYGMSSQHMYLHSQLMVWRSYGGSLYSSGSKLSHELRPLDYDDKPVTVEFLLDLTAGTLEIIREGVSLGIAFKGIKPPVQPVVVFYAGCEKEVQLVSFHSNAPSGNNDDPILLKQSGSKRSSDRVTKKHKKRISYAFDRSMTYGSLLISPDGMTVERRQSHIGNAYCLINQTCSTGVYNWSFKINEDQGASICLGITTEPVEVTNDAIYESKSMYLYRSYMGKLYYNGRELRKEFEEFWMPGTIVELILDLVNGVLQILVNGINQGVCFGNLEAKAYRPIVCFYAAMPKSITLLKFEHFPSEPKAMFVPNNLNQGMPFQSNGLSEDIEKGIQRTDRCMVCSAIDGNVVILPCKHAVYCAAHAVVGEYCIVCERRIESIVNVF</sequence>
<dbReference type="SUPFAM" id="SSF49899">
    <property type="entry name" value="Concanavalin A-like lectins/glucanases"/>
    <property type="match status" value="2"/>
</dbReference>
<dbReference type="AlphaFoldDB" id="A0A1X7VTP3"/>
<dbReference type="Pfam" id="PF00622">
    <property type="entry name" value="SPRY"/>
    <property type="match status" value="2"/>
</dbReference>
<dbReference type="InterPro" id="IPR013320">
    <property type="entry name" value="ConA-like_dom_sf"/>
</dbReference>
<feature type="domain" description="B30.2/SPRY" evidence="2">
    <location>
        <begin position="399"/>
        <end position="585"/>
    </location>
</feature>
<dbReference type="InterPro" id="IPR050672">
    <property type="entry name" value="FBXO45-Fsn/SPSB_families"/>
</dbReference>
<protein>
    <recommendedName>
        <fullName evidence="2">B30.2/SPRY domain-containing protein</fullName>
    </recommendedName>
</protein>
<reference evidence="3" key="1">
    <citation type="submission" date="2017-05" db="UniProtKB">
        <authorList>
            <consortium name="EnsemblMetazoa"/>
        </authorList>
    </citation>
    <scope>IDENTIFICATION</scope>
</reference>
<proteinExistence type="predicted"/>
<name>A0A1X7VTP3_AMPQE</name>
<evidence type="ECO:0000256" key="1">
    <source>
        <dbReference type="SAM" id="MobiDB-lite"/>
    </source>
</evidence>
<dbReference type="PANTHER" id="PTHR12245">
    <property type="entry name" value="SPRY DOMAIN CONTAINING SOCS BOX PROTEIN"/>
    <property type="match status" value="1"/>
</dbReference>
<dbReference type="SMART" id="SM00449">
    <property type="entry name" value="SPRY"/>
    <property type="match status" value="2"/>
</dbReference>
<feature type="region of interest" description="Disordered" evidence="1">
    <location>
        <begin position="390"/>
        <end position="409"/>
    </location>
</feature>
<evidence type="ECO:0000259" key="2">
    <source>
        <dbReference type="PROSITE" id="PS50188"/>
    </source>
</evidence>
<dbReference type="InterPro" id="IPR043136">
    <property type="entry name" value="B30.2/SPRY_sf"/>
</dbReference>
<accession>A0A1X7VTP3</accession>
<dbReference type="STRING" id="400682.A0A1X7VTP3"/>
<dbReference type="InParanoid" id="A0A1X7VTP3"/>
<feature type="domain" description="B30.2/SPRY" evidence="2">
    <location>
        <begin position="195"/>
        <end position="386"/>
    </location>
</feature>
<dbReference type="InterPro" id="IPR003877">
    <property type="entry name" value="SPRY_dom"/>
</dbReference>
<dbReference type="Gene3D" id="2.60.120.920">
    <property type="match status" value="2"/>
</dbReference>
<dbReference type="EnsemblMetazoa" id="Aqu2.1.43467_001">
    <property type="protein sequence ID" value="Aqu2.1.43467_001"/>
    <property type="gene ID" value="Aqu2.1.43467"/>
</dbReference>
<evidence type="ECO:0000313" key="3">
    <source>
        <dbReference type="EnsemblMetazoa" id="Aqu2.1.43467_001"/>
    </source>
</evidence>
<dbReference type="InterPro" id="IPR013083">
    <property type="entry name" value="Znf_RING/FYVE/PHD"/>
</dbReference>
<dbReference type="Gene3D" id="3.30.40.10">
    <property type="entry name" value="Zinc/RING finger domain, C3HC4 (zinc finger)"/>
    <property type="match status" value="1"/>
</dbReference>
<dbReference type="InterPro" id="IPR001870">
    <property type="entry name" value="B30.2/SPRY"/>
</dbReference>
<dbReference type="PANTHER" id="PTHR12245:SF5">
    <property type="entry name" value="SPRY DOMAIN-CONTAINING SOCS BOX PROTEIN 3"/>
    <property type="match status" value="1"/>
</dbReference>
<dbReference type="PROSITE" id="PS50188">
    <property type="entry name" value="B302_SPRY"/>
    <property type="match status" value="2"/>
</dbReference>